<keyword evidence="5" id="KW-0963">Cytoplasm</keyword>
<dbReference type="PANTHER" id="PTHR11579:SF0">
    <property type="entry name" value="PROTEIN-L-ISOASPARTATE(D-ASPARTATE) O-METHYLTRANSFERASE"/>
    <property type="match status" value="1"/>
</dbReference>
<evidence type="ECO:0000313" key="12">
    <source>
        <dbReference type="EMBL" id="MEU8138240.1"/>
    </source>
</evidence>
<evidence type="ECO:0000256" key="1">
    <source>
        <dbReference type="ARBA" id="ARBA00004496"/>
    </source>
</evidence>
<evidence type="ECO:0000256" key="6">
    <source>
        <dbReference type="ARBA" id="ARBA00022603"/>
    </source>
</evidence>
<evidence type="ECO:0000256" key="11">
    <source>
        <dbReference type="ARBA" id="ARBA00031350"/>
    </source>
</evidence>
<evidence type="ECO:0000256" key="2">
    <source>
        <dbReference type="ARBA" id="ARBA00005369"/>
    </source>
</evidence>
<dbReference type="EC" id="2.1.1.77" evidence="3"/>
<gene>
    <name evidence="12" type="ORF">AB0C36_32625</name>
</gene>
<dbReference type="Pfam" id="PF01135">
    <property type="entry name" value="PCMT"/>
    <property type="match status" value="1"/>
</dbReference>
<dbReference type="SUPFAM" id="SSF53335">
    <property type="entry name" value="S-adenosyl-L-methionine-dependent methyltransferases"/>
    <property type="match status" value="1"/>
</dbReference>
<evidence type="ECO:0000313" key="13">
    <source>
        <dbReference type="Proteomes" id="UP001551482"/>
    </source>
</evidence>
<organism evidence="12 13">
    <name type="scientific">Streptodolium elevatio</name>
    <dbReference type="NCBI Taxonomy" id="3157996"/>
    <lineage>
        <taxon>Bacteria</taxon>
        <taxon>Bacillati</taxon>
        <taxon>Actinomycetota</taxon>
        <taxon>Actinomycetes</taxon>
        <taxon>Kitasatosporales</taxon>
        <taxon>Streptomycetaceae</taxon>
        <taxon>Streptodolium</taxon>
    </lineage>
</organism>
<evidence type="ECO:0000256" key="10">
    <source>
        <dbReference type="ARBA" id="ARBA00031323"/>
    </source>
</evidence>
<sequence length="391" mass="41522">MGEPSAERLAAELTAAGHLAPDWVEPWRAVDRADFVPARVWVSDPEGYRRFDRADDPDRWRALVYSDTVLVTQVEGGATEPEVSSWPTSSAMMPRMVAGMMAALDVADGHRVLEIGTGVGIGAALLSARLGDSAVTSIEVDPVVAAGARRSLVRAGRHPYLAVGDGMAGVPERAPFDRVLSTCSVRMVPWAWIAQTRPGGHVLTPWGTGLYNGVLLDLEVAEDADGRYATGRVVGDAAFMWERGQGTAPDFGFGTVGAGTATTVTTTTTLDARVLSVSRDAAFAVGLLVPGVRSHIHRTAGASGVAALDSLTLHLTDPETRSWARVEHVPGRTEFAAERAGPRDVLAEAEAALRWWHAAGAPARSRLGVTIRKSGQTEWLDTPETPIGTRP</sequence>
<dbReference type="PANTHER" id="PTHR11579">
    <property type="entry name" value="PROTEIN-L-ISOASPARTATE O-METHYLTRANSFERASE"/>
    <property type="match status" value="1"/>
</dbReference>
<protein>
    <recommendedName>
        <fullName evidence="4">Protein-L-isoaspartate O-methyltransferase</fullName>
        <ecNumber evidence="3">2.1.1.77</ecNumber>
    </recommendedName>
    <alternativeName>
        <fullName evidence="11">L-isoaspartyl protein carboxyl methyltransferase</fullName>
    </alternativeName>
    <alternativeName>
        <fullName evidence="9">Protein L-isoaspartyl methyltransferase</fullName>
    </alternativeName>
    <alternativeName>
        <fullName evidence="10">Protein-beta-aspartate methyltransferase</fullName>
    </alternativeName>
</protein>
<dbReference type="InterPro" id="IPR029063">
    <property type="entry name" value="SAM-dependent_MTases_sf"/>
</dbReference>
<evidence type="ECO:0000256" key="3">
    <source>
        <dbReference type="ARBA" id="ARBA00011890"/>
    </source>
</evidence>
<name>A0ABV3DR65_9ACTN</name>
<dbReference type="Proteomes" id="UP001551482">
    <property type="component" value="Unassembled WGS sequence"/>
</dbReference>
<keyword evidence="8" id="KW-0949">S-adenosyl-L-methionine</keyword>
<keyword evidence="7" id="KW-0808">Transferase</keyword>
<comment type="caution">
    <text evidence="12">The sequence shown here is derived from an EMBL/GenBank/DDBJ whole genome shotgun (WGS) entry which is preliminary data.</text>
</comment>
<evidence type="ECO:0000256" key="9">
    <source>
        <dbReference type="ARBA" id="ARBA00030757"/>
    </source>
</evidence>
<dbReference type="Gene3D" id="3.40.50.150">
    <property type="entry name" value="Vaccinia Virus protein VP39"/>
    <property type="match status" value="1"/>
</dbReference>
<dbReference type="EMBL" id="JBEZFP010000115">
    <property type="protein sequence ID" value="MEU8138240.1"/>
    <property type="molecule type" value="Genomic_DNA"/>
</dbReference>
<accession>A0ABV3DR65</accession>
<dbReference type="RefSeq" id="WP_358361305.1">
    <property type="nucleotide sequence ID" value="NZ_JBEZFP010000115.1"/>
</dbReference>
<reference evidence="12 13" key="1">
    <citation type="submission" date="2024-06" db="EMBL/GenBank/DDBJ databases">
        <title>The Natural Products Discovery Center: Release of the First 8490 Sequenced Strains for Exploring Actinobacteria Biosynthetic Diversity.</title>
        <authorList>
            <person name="Kalkreuter E."/>
            <person name="Kautsar S.A."/>
            <person name="Yang D."/>
            <person name="Bader C.D."/>
            <person name="Teijaro C.N."/>
            <person name="Fluegel L."/>
            <person name="Davis C.M."/>
            <person name="Simpson J.R."/>
            <person name="Lauterbach L."/>
            <person name="Steele A.D."/>
            <person name="Gui C."/>
            <person name="Meng S."/>
            <person name="Li G."/>
            <person name="Viehrig K."/>
            <person name="Ye F."/>
            <person name="Su P."/>
            <person name="Kiefer A.F."/>
            <person name="Nichols A."/>
            <person name="Cepeda A.J."/>
            <person name="Yan W."/>
            <person name="Fan B."/>
            <person name="Jiang Y."/>
            <person name="Adhikari A."/>
            <person name="Zheng C.-J."/>
            <person name="Schuster L."/>
            <person name="Cowan T.M."/>
            <person name="Smanski M.J."/>
            <person name="Chevrette M.G."/>
            <person name="De Carvalho L.P.S."/>
            <person name="Shen B."/>
        </authorList>
    </citation>
    <scope>NUCLEOTIDE SEQUENCE [LARGE SCALE GENOMIC DNA]</scope>
    <source>
        <strain evidence="12 13">NPDC048946</strain>
    </source>
</reference>
<keyword evidence="6" id="KW-0489">Methyltransferase</keyword>
<dbReference type="InterPro" id="IPR000682">
    <property type="entry name" value="PCMT"/>
</dbReference>
<keyword evidence="13" id="KW-1185">Reference proteome</keyword>
<comment type="subcellular location">
    <subcellularLocation>
        <location evidence="1">Cytoplasm</location>
    </subcellularLocation>
</comment>
<proteinExistence type="inferred from homology"/>
<dbReference type="CDD" id="cd02440">
    <property type="entry name" value="AdoMet_MTases"/>
    <property type="match status" value="1"/>
</dbReference>
<evidence type="ECO:0000256" key="4">
    <source>
        <dbReference type="ARBA" id="ARBA00013346"/>
    </source>
</evidence>
<evidence type="ECO:0000256" key="8">
    <source>
        <dbReference type="ARBA" id="ARBA00022691"/>
    </source>
</evidence>
<evidence type="ECO:0000256" key="5">
    <source>
        <dbReference type="ARBA" id="ARBA00022490"/>
    </source>
</evidence>
<comment type="similarity">
    <text evidence="2">Belongs to the methyltransferase superfamily. L-isoaspartyl/D-aspartyl protein methyltransferase family.</text>
</comment>
<evidence type="ECO:0000256" key="7">
    <source>
        <dbReference type="ARBA" id="ARBA00022679"/>
    </source>
</evidence>